<gene>
    <name evidence="12" type="ORF">FRX94_10420</name>
</gene>
<keyword evidence="8 10" id="KW-0472">Membrane</keyword>
<evidence type="ECO:0000256" key="10">
    <source>
        <dbReference type="SAM" id="Phobius"/>
    </source>
</evidence>
<dbReference type="Proteomes" id="UP000320791">
    <property type="component" value="Unassembled WGS sequence"/>
</dbReference>
<dbReference type="GO" id="GO:0015385">
    <property type="term" value="F:sodium:proton antiporter activity"/>
    <property type="evidence" value="ECO:0007669"/>
    <property type="project" value="InterPro"/>
</dbReference>
<feature type="transmembrane region" description="Helical" evidence="10">
    <location>
        <begin position="216"/>
        <end position="242"/>
    </location>
</feature>
<evidence type="ECO:0000256" key="5">
    <source>
        <dbReference type="ARBA" id="ARBA00022989"/>
    </source>
</evidence>
<dbReference type="PANTHER" id="PTHR10110:SF86">
    <property type="entry name" value="SODIUM_HYDROGEN EXCHANGER 7"/>
    <property type="match status" value="1"/>
</dbReference>
<dbReference type="GO" id="GO:0098719">
    <property type="term" value="P:sodium ion import across plasma membrane"/>
    <property type="evidence" value="ECO:0007669"/>
    <property type="project" value="TreeGrafter"/>
</dbReference>
<feature type="transmembrane region" description="Helical" evidence="10">
    <location>
        <begin position="296"/>
        <end position="319"/>
    </location>
</feature>
<dbReference type="RefSeq" id="WP_146325274.1">
    <property type="nucleotide sequence ID" value="NZ_BAABLR010000067.1"/>
</dbReference>
<keyword evidence="7" id="KW-0406">Ion transport</keyword>
<keyword evidence="6" id="KW-0915">Sodium</keyword>
<reference evidence="12 13" key="1">
    <citation type="submission" date="2019-08" db="EMBL/GenBank/DDBJ databases">
        <authorList>
            <person name="Lei W."/>
        </authorList>
    </citation>
    <scope>NUCLEOTIDE SEQUENCE [LARGE SCALE GENOMIC DNA]</scope>
    <source>
        <strain evidence="12 13">CCUG 58627</strain>
    </source>
</reference>
<evidence type="ECO:0000256" key="4">
    <source>
        <dbReference type="ARBA" id="ARBA00022692"/>
    </source>
</evidence>
<dbReference type="Gene3D" id="6.10.140.1330">
    <property type="match status" value="1"/>
</dbReference>
<evidence type="ECO:0000256" key="6">
    <source>
        <dbReference type="ARBA" id="ARBA00023053"/>
    </source>
</evidence>
<dbReference type="GO" id="GO:0051453">
    <property type="term" value="P:regulation of intracellular pH"/>
    <property type="evidence" value="ECO:0007669"/>
    <property type="project" value="TreeGrafter"/>
</dbReference>
<accession>A0A5C5UBE2</accession>
<keyword evidence="4 10" id="KW-0812">Transmembrane</keyword>
<feature type="transmembrane region" description="Helical" evidence="10">
    <location>
        <begin position="50"/>
        <end position="68"/>
    </location>
</feature>
<proteinExistence type="predicted"/>
<keyword evidence="9" id="KW-0739">Sodium transport</keyword>
<feature type="transmembrane region" description="Helical" evidence="10">
    <location>
        <begin position="372"/>
        <end position="393"/>
    </location>
</feature>
<evidence type="ECO:0000313" key="12">
    <source>
        <dbReference type="EMBL" id="TWT22895.1"/>
    </source>
</evidence>
<evidence type="ECO:0000256" key="3">
    <source>
        <dbReference type="ARBA" id="ARBA00022475"/>
    </source>
</evidence>
<keyword evidence="13" id="KW-1185">Reference proteome</keyword>
<evidence type="ECO:0000259" key="11">
    <source>
        <dbReference type="Pfam" id="PF00999"/>
    </source>
</evidence>
<dbReference type="AlphaFoldDB" id="A0A5C5UBE2"/>
<comment type="subcellular location">
    <subcellularLocation>
        <location evidence="1">Cell membrane</location>
        <topology evidence="1">Multi-pass membrane protein</topology>
    </subcellularLocation>
</comment>
<evidence type="ECO:0000313" key="13">
    <source>
        <dbReference type="Proteomes" id="UP000320791"/>
    </source>
</evidence>
<feature type="transmembrane region" description="Helical" evidence="10">
    <location>
        <begin position="80"/>
        <end position="106"/>
    </location>
</feature>
<feature type="transmembrane region" description="Helical" evidence="10">
    <location>
        <begin position="183"/>
        <end position="204"/>
    </location>
</feature>
<evidence type="ECO:0000256" key="9">
    <source>
        <dbReference type="ARBA" id="ARBA00023201"/>
    </source>
</evidence>
<dbReference type="EMBL" id="VOHM01000025">
    <property type="protein sequence ID" value="TWT22895.1"/>
    <property type="molecule type" value="Genomic_DNA"/>
</dbReference>
<evidence type="ECO:0000256" key="7">
    <source>
        <dbReference type="ARBA" id="ARBA00023065"/>
    </source>
</evidence>
<dbReference type="GO" id="GO:0015386">
    <property type="term" value="F:potassium:proton antiporter activity"/>
    <property type="evidence" value="ECO:0007669"/>
    <property type="project" value="TreeGrafter"/>
</dbReference>
<comment type="caution">
    <text evidence="12">The sequence shown here is derived from an EMBL/GenBank/DDBJ whole genome shotgun (WGS) entry which is preliminary data.</text>
</comment>
<keyword evidence="5 10" id="KW-1133">Transmembrane helix</keyword>
<keyword evidence="2" id="KW-0813">Transport</keyword>
<evidence type="ECO:0000256" key="2">
    <source>
        <dbReference type="ARBA" id="ARBA00022448"/>
    </source>
</evidence>
<organism evidence="12 13">
    <name type="scientific">Corynebacterium canis</name>
    <dbReference type="NCBI Taxonomy" id="679663"/>
    <lineage>
        <taxon>Bacteria</taxon>
        <taxon>Bacillati</taxon>
        <taxon>Actinomycetota</taxon>
        <taxon>Actinomycetes</taxon>
        <taxon>Mycobacteriales</taxon>
        <taxon>Corynebacteriaceae</taxon>
        <taxon>Corynebacterium</taxon>
    </lineage>
</organism>
<dbReference type="GO" id="GO:0005886">
    <property type="term" value="C:plasma membrane"/>
    <property type="evidence" value="ECO:0007669"/>
    <property type="project" value="UniProtKB-SubCell"/>
</dbReference>
<evidence type="ECO:0000256" key="8">
    <source>
        <dbReference type="ARBA" id="ARBA00023136"/>
    </source>
</evidence>
<name>A0A5C5UBE2_9CORY</name>
<sequence>MEALLVVMGVLLATMIVVAIGDRIGLPWPVLLTLVAAATMVLPGIPELKIPPELILPIFIPPLLWALARRTSWGQIKEQRATLLSLSVLLVFATTGAVAGVSMWLLPSLGLAGAIILGAALAPPDPVAVDAVAEPAGVPRRLTSTLQSEGLFNDAASIVAFHVALGALTAGEDLSFQTGIEEFLYSAVVATVLGLVIGFCAAKLTDWMHSTVARNALSWVIPFVTYVVAEELHASGVIAIVIAAVEMNSRVSVNAEDRLTGHAFWETVEMLFTGVAFGLIGLSVRDAVNEVGSELWHAVFVGVVLSLVLIVVRFAWMWLYCKWNIHKRRKNVAPLRLQEVLLLTWAGMRGLVTLALVLSIPMDVVPLHHELTVIALVVLLITMVLPGLTLPWLMRQLSLERGPDAHGDIARAALSKRAHDAAVEVLHRHAEELPVGTVASFQAWLSREIGVEHVDVLDDERFDELRRHVAGIRAEALTAAQQELLDARQERGIDPAIVDEVLHTVDRMIVASRRH</sequence>
<dbReference type="PANTHER" id="PTHR10110">
    <property type="entry name" value="SODIUM/HYDROGEN EXCHANGER"/>
    <property type="match status" value="1"/>
</dbReference>
<keyword evidence="3" id="KW-1003">Cell membrane</keyword>
<feature type="domain" description="Cation/H+ exchanger transmembrane" evidence="11">
    <location>
        <begin position="14"/>
        <end position="395"/>
    </location>
</feature>
<evidence type="ECO:0000256" key="1">
    <source>
        <dbReference type="ARBA" id="ARBA00004651"/>
    </source>
</evidence>
<dbReference type="InterPro" id="IPR018422">
    <property type="entry name" value="Cation/H_exchanger_CPA1"/>
</dbReference>
<dbReference type="Pfam" id="PF00999">
    <property type="entry name" value="Na_H_Exchanger"/>
    <property type="match status" value="1"/>
</dbReference>
<protein>
    <submittedName>
        <fullName evidence="12">Sodium:proton antiporter</fullName>
    </submittedName>
</protein>
<feature type="transmembrane region" description="Helical" evidence="10">
    <location>
        <begin position="340"/>
        <end position="360"/>
    </location>
</feature>
<dbReference type="InterPro" id="IPR006153">
    <property type="entry name" value="Cation/H_exchanger_TM"/>
</dbReference>
<dbReference type="OrthoDB" id="57886at2"/>